<accession>A0ABQ0L3X0</accession>
<dbReference type="EMBL" id="DF840973">
    <property type="protein sequence ID" value="GAT45202.1"/>
    <property type="molecule type" value="Genomic_DNA"/>
</dbReference>
<evidence type="ECO:0000313" key="1">
    <source>
        <dbReference type="EMBL" id="GAT45202.1"/>
    </source>
</evidence>
<name>A0ABQ0L3X0_MYCCL</name>
<organism evidence="1 2">
    <name type="scientific">Mycena chlorophos</name>
    <name type="common">Agaric fungus</name>
    <name type="synonym">Agaricus chlorophos</name>
    <dbReference type="NCBI Taxonomy" id="658473"/>
    <lineage>
        <taxon>Eukaryota</taxon>
        <taxon>Fungi</taxon>
        <taxon>Dikarya</taxon>
        <taxon>Basidiomycota</taxon>
        <taxon>Agaricomycotina</taxon>
        <taxon>Agaricomycetes</taxon>
        <taxon>Agaricomycetidae</taxon>
        <taxon>Agaricales</taxon>
        <taxon>Marasmiineae</taxon>
        <taxon>Mycenaceae</taxon>
        <taxon>Mycena</taxon>
    </lineage>
</organism>
<gene>
    <name evidence="1" type="ORF">MCHLO_02792</name>
</gene>
<evidence type="ECO:0000313" key="2">
    <source>
        <dbReference type="Proteomes" id="UP000815677"/>
    </source>
</evidence>
<keyword evidence="2" id="KW-1185">Reference proteome</keyword>
<protein>
    <submittedName>
        <fullName evidence="1">Uncharacterized protein</fullName>
    </submittedName>
</protein>
<sequence length="260" mass="29821">MHTTETLQHLENARQRFHDNKAIFVQLGIREDFNLPKLHSWRHYPFAISWIGTTDNYNTEYTERLHIDLAKEAFRSTNFKDEFSQMTVWLERREKMARHAQYIQWRLDGCPPPPIIRNLNPGIIYERKLVMVKHPTRKSVKITSLQRDYGATYFVEALRRYVALMNEPTLTRTQLETAAGDVTVRFSALPVFHRIKYTTSDPYALKGPTDVIADSIHVQPASIAKNGDGVPARFDTALVNIGTGGATGTQGRLRPSFFAC</sequence>
<reference evidence="1" key="1">
    <citation type="submission" date="2014-09" db="EMBL/GenBank/DDBJ databases">
        <title>Genome sequence of the luminous mushroom Mycena chlorophos for searching fungal bioluminescence genes.</title>
        <authorList>
            <person name="Tanaka Y."/>
            <person name="Kasuga D."/>
            <person name="Oba Y."/>
            <person name="Hase S."/>
            <person name="Sato K."/>
            <person name="Oba Y."/>
            <person name="Sakakibara Y."/>
        </authorList>
    </citation>
    <scope>NUCLEOTIDE SEQUENCE</scope>
</reference>
<dbReference type="Proteomes" id="UP000815677">
    <property type="component" value="Unassembled WGS sequence"/>
</dbReference>
<proteinExistence type="predicted"/>